<evidence type="ECO:0000313" key="4">
    <source>
        <dbReference type="EMBL" id="MBL6446772.1"/>
    </source>
</evidence>
<evidence type="ECO:0000259" key="2">
    <source>
        <dbReference type="Pfam" id="PF25148"/>
    </source>
</evidence>
<gene>
    <name evidence="4" type="ORF">JMN32_10645</name>
</gene>
<evidence type="ECO:0000313" key="5">
    <source>
        <dbReference type="Proteomes" id="UP000614216"/>
    </source>
</evidence>
<dbReference type="Pfam" id="PF25149">
    <property type="entry name" value="DUF7825"/>
    <property type="match status" value="1"/>
</dbReference>
<dbReference type="InterPro" id="IPR011989">
    <property type="entry name" value="ARM-like"/>
</dbReference>
<dbReference type="SUPFAM" id="SSF48371">
    <property type="entry name" value="ARM repeat"/>
    <property type="match status" value="2"/>
</dbReference>
<dbReference type="InterPro" id="IPR045472">
    <property type="entry name" value="DUF6493"/>
</dbReference>
<dbReference type="Pfam" id="PF20103">
    <property type="entry name" value="DUF6493"/>
    <property type="match status" value="1"/>
</dbReference>
<dbReference type="AlphaFoldDB" id="A0A937FXW0"/>
<dbReference type="Proteomes" id="UP000614216">
    <property type="component" value="Unassembled WGS sequence"/>
</dbReference>
<feature type="domain" description="DUF6493" evidence="1">
    <location>
        <begin position="8"/>
        <end position="326"/>
    </location>
</feature>
<dbReference type="EMBL" id="JAEUGD010000041">
    <property type="protein sequence ID" value="MBL6446772.1"/>
    <property type="molecule type" value="Genomic_DNA"/>
</dbReference>
<comment type="caution">
    <text evidence="4">The sequence shown here is derived from an EMBL/GenBank/DDBJ whole genome shotgun (WGS) entry which is preliminary data.</text>
</comment>
<evidence type="ECO:0000259" key="1">
    <source>
        <dbReference type="Pfam" id="PF20103"/>
    </source>
</evidence>
<reference evidence="4" key="1">
    <citation type="submission" date="2021-01" db="EMBL/GenBank/DDBJ databases">
        <title>Fulvivirga kasyanovii gen. nov., sp nov., a novel member of the phylum Bacteroidetes isolated from seawater in a mussel farm.</title>
        <authorList>
            <person name="Zhao L.-H."/>
            <person name="Wang Z.-J."/>
        </authorList>
    </citation>
    <scope>NUCLEOTIDE SEQUENCE</scope>
    <source>
        <strain evidence="4">29W222</strain>
    </source>
</reference>
<proteinExistence type="predicted"/>
<dbReference type="InterPro" id="IPR056726">
    <property type="entry name" value="DUF7824"/>
</dbReference>
<keyword evidence="5" id="KW-1185">Reference proteome</keyword>
<sequence>MTDLMTPAERIGDLIKNEKESEVIPFLQKLDKKEKKEVAKALKEFEYVWEFNFKEERSGGSVFRTSSTPKGTEAQKKIFTILSFVCNNQRDYNKAWGARRQMTKALMDQILPWYCPTWLEKDINDISDGSWAQTPLNYDELVDLEEKGYVTLTPELIVIRILESIRTQANDHKWRYVPGGLWKRPVTLDKHIWYLFDYESSIHWSDQYISYVDEVKEHTWKETFKLLIETDRLNRKRVLSSSLQAANKNFNTSASGWFIDLFFYLEPTDEEMLEHQHDILALFTSPHSKVINGALKAIKKIVTQKDFARQDFVDNAPVLLTSETKSVVKSALMVLDKIARKDKDLKETICIHACQAFLQQDNDIQLRAAKLIAKYADETEALKGEISMYQSTLMTEPKGHVAFLIEEADEEPLPEEAFETAQLPALEDMGPLGVARDFDELMFLSSQAFDNNEAHHFDALIASLIHLQDEVKGSNIAKLEPALQRAYKSVMGDWNSRVGYLDNMLATFFIEYGKMLVQEQGKDAKVLHDMATAYYNQDVEMDREHGWYRRRLTPLKTWHTSGSTPVYFVFREMLVYSLEKLSRGDSTSLLSTPTHLPCFIDPQVLVDRVKQYQEKKIPINELDLQIALARCFPYKEVSKEYINSSLNAEMQRLFIFYLTEDERLSGPFERQKAWITAAISKDPEAVYEELESLIGSQHDRQKLTGAFEWYTGLEPFMNQRYDYKKRKSISFKDHHKKLVVKRNANENAISGVVGFIKKKFLSKKVDSSLYAQMEIKEQWLEGLSNDIARFLSLTPNNPGPLLVSLMEKGLKWSTFSSESDKKSVISALEYLAGIWNEYSKVPHDFLAITMTCSDKTARTIAGEIWVNETFNQRISHAQVGAALAKTYTQEFSPVKRFADLAINLYTVSPQHKEGMFILLHNCLRNMPEEPARNLKKLLMLLKETTSDSAKLKEDELLQSKFGQWKQTASLKKVIESL</sequence>
<evidence type="ECO:0000259" key="3">
    <source>
        <dbReference type="Pfam" id="PF25149"/>
    </source>
</evidence>
<accession>A0A937FXW0</accession>
<feature type="domain" description="DUF7824" evidence="2">
    <location>
        <begin position="434"/>
        <end position="692"/>
    </location>
</feature>
<dbReference type="Gene3D" id="1.25.10.10">
    <property type="entry name" value="Leucine-rich Repeat Variant"/>
    <property type="match status" value="1"/>
</dbReference>
<feature type="domain" description="DUF7825" evidence="3">
    <location>
        <begin position="719"/>
        <end position="977"/>
    </location>
</feature>
<dbReference type="RefSeq" id="WP_202856317.1">
    <property type="nucleotide sequence ID" value="NZ_JAEUGD010000041.1"/>
</dbReference>
<organism evidence="4 5">
    <name type="scientific">Fulvivirga marina</name>
    <dbReference type="NCBI Taxonomy" id="2494733"/>
    <lineage>
        <taxon>Bacteria</taxon>
        <taxon>Pseudomonadati</taxon>
        <taxon>Bacteroidota</taxon>
        <taxon>Cytophagia</taxon>
        <taxon>Cytophagales</taxon>
        <taxon>Fulvivirgaceae</taxon>
        <taxon>Fulvivirga</taxon>
    </lineage>
</organism>
<dbReference type="InterPro" id="IPR056727">
    <property type="entry name" value="DUF7825"/>
</dbReference>
<protein>
    <submittedName>
        <fullName evidence="4">Uncharacterized protein</fullName>
    </submittedName>
</protein>
<name>A0A937FXW0_9BACT</name>
<dbReference type="InterPro" id="IPR016024">
    <property type="entry name" value="ARM-type_fold"/>
</dbReference>
<dbReference type="Pfam" id="PF25148">
    <property type="entry name" value="DUF7824"/>
    <property type="match status" value="1"/>
</dbReference>